<evidence type="ECO:0000313" key="1">
    <source>
        <dbReference type="EMBL" id="QYN53729.1"/>
    </source>
</evidence>
<sequence>MLATEFDDAQSQLLASRCGRDLLIGDIINVGTGWFSDKSISADTSFQELLIANLKLIKQK</sequence>
<protein>
    <submittedName>
        <fullName evidence="1">Uncharacterized protein</fullName>
    </submittedName>
</protein>
<accession>A0ABX8W916</accession>
<dbReference type="Proteomes" id="UP000826550">
    <property type="component" value="Chromosome"/>
</dbReference>
<evidence type="ECO:0000313" key="2">
    <source>
        <dbReference type="Proteomes" id="UP000826550"/>
    </source>
</evidence>
<name>A0ABX8W916_9LACO</name>
<organism evidence="1 2">
    <name type="scientific">Lactobacillus panisapium</name>
    <dbReference type="NCBI Taxonomy" id="2012495"/>
    <lineage>
        <taxon>Bacteria</taxon>
        <taxon>Bacillati</taxon>
        <taxon>Bacillota</taxon>
        <taxon>Bacilli</taxon>
        <taxon>Lactobacillales</taxon>
        <taxon>Lactobacillaceae</taxon>
        <taxon>Lactobacillus</taxon>
    </lineage>
</organism>
<gene>
    <name evidence="1" type="ORF">GYM71_10000</name>
</gene>
<dbReference type="EMBL" id="CP048268">
    <property type="protein sequence ID" value="QYN53729.1"/>
    <property type="molecule type" value="Genomic_DNA"/>
</dbReference>
<reference evidence="1 2" key="1">
    <citation type="submission" date="2020-01" db="EMBL/GenBank/DDBJ databases">
        <title>Vast differences in strain-level diversity in the gut microbiota of two closely related honey bee species.</title>
        <authorList>
            <person name="Ellegaard K.M."/>
            <person name="Suenami S."/>
            <person name="Miyazaki R."/>
            <person name="Engel P."/>
        </authorList>
    </citation>
    <scope>NUCLEOTIDE SEQUENCE [LARGE SCALE GENOMIC DNA]</scope>
    <source>
        <strain evidence="1 2">ESL0416</strain>
    </source>
</reference>
<dbReference type="RefSeq" id="WP_220220371.1">
    <property type="nucleotide sequence ID" value="NZ_CP048268.1"/>
</dbReference>
<keyword evidence="2" id="KW-1185">Reference proteome</keyword>
<proteinExistence type="predicted"/>